<gene>
    <name evidence="2" type="ORF">ACFQPB_00920</name>
</gene>
<proteinExistence type="predicted"/>
<keyword evidence="1" id="KW-0472">Membrane</keyword>
<reference evidence="3" key="1">
    <citation type="journal article" date="2019" name="Int. J. Syst. Evol. Microbiol.">
        <title>The Global Catalogue of Microorganisms (GCM) 10K type strain sequencing project: providing services to taxonomists for standard genome sequencing and annotation.</title>
        <authorList>
            <consortium name="The Broad Institute Genomics Platform"/>
            <consortium name="The Broad Institute Genome Sequencing Center for Infectious Disease"/>
            <person name="Wu L."/>
            <person name="Ma J."/>
        </authorList>
    </citation>
    <scope>NUCLEOTIDE SEQUENCE [LARGE SCALE GENOMIC DNA]</scope>
    <source>
        <strain evidence="3">CGMCC 1.12371</strain>
    </source>
</reference>
<comment type="caution">
    <text evidence="2">The sequence shown here is derived from an EMBL/GenBank/DDBJ whole genome shotgun (WGS) entry which is preliminary data.</text>
</comment>
<dbReference type="EMBL" id="JBHTCA010000001">
    <property type="protein sequence ID" value="MFC7407413.1"/>
    <property type="molecule type" value="Genomic_DNA"/>
</dbReference>
<accession>A0ABW2QFV7</accession>
<dbReference type="Pfam" id="PF11067">
    <property type="entry name" value="DUF2868"/>
    <property type="match status" value="1"/>
</dbReference>
<evidence type="ECO:0000313" key="2">
    <source>
        <dbReference type="EMBL" id="MFC7407413.1"/>
    </source>
</evidence>
<dbReference type="RefSeq" id="WP_382219027.1">
    <property type="nucleotide sequence ID" value="NZ_JBHTCA010000001.1"/>
</dbReference>
<keyword evidence="3" id="KW-1185">Reference proteome</keyword>
<dbReference type="Proteomes" id="UP001596501">
    <property type="component" value="Unassembled WGS sequence"/>
</dbReference>
<dbReference type="InterPro" id="IPR021296">
    <property type="entry name" value="DUF2868"/>
</dbReference>
<sequence>MNEQQARAVLLVKAVETAATADTCLSPVQRDAATAAALAAAPQPASEARRLAWTEAFIVRRAERLLADALVRQPRLSALQGDAWLMTLLRWGLPPLGLLVGLVAEFWVSPQAIDLLSPALSLFVGWNLLVLVGLAVWAVRGLFVHTNPANRWGLVLAKLAWPRAWSRPLWAMARSFQRDWMRLAGPATSARLAGTLHLSAALCAVGMVAALLAKGLFTEFRVGWQSQWLSAEHMHLLFATVGQWLGAAPISLDDMVRLERGAGAVKADGSIWAAWWGRLLLLGVAAPRLVLAGLSFWRARRAMQRLHLDLSDPYFVRLLADHGGPATTAVVLPYSHHLTASGERGLAKAVRERFGPSATPQLLPPVAYGDAVPALPPAPRGQQRQIIVLFGLAATPEQETHAGLVRQVAAAGAVEVWLDSSAFSAHLAPGARAARLAEREALWREVLGTVPVRVWSLEAEHDPA</sequence>
<name>A0ABW2QFV7_9BURK</name>
<feature type="transmembrane region" description="Helical" evidence="1">
    <location>
        <begin position="192"/>
        <end position="213"/>
    </location>
</feature>
<feature type="transmembrane region" description="Helical" evidence="1">
    <location>
        <begin position="120"/>
        <end position="139"/>
    </location>
</feature>
<organism evidence="2 3">
    <name type="scientific">Hydrogenophaga atypica</name>
    <dbReference type="NCBI Taxonomy" id="249409"/>
    <lineage>
        <taxon>Bacteria</taxon>
        <taxon>Pseudomonadati</taxon>
        <taxon>Pseudomonadota</taxon>
        <taxon>Betaproteobacteria</taxon>
        <taxon>Burkholderiales</taxon>
        <taxon>Comamonadaceae</taxon>
        <taxon>Hydrogenophaga</taxon>
    </lineage>
</organism>
<feature type="transmembrane region" description="Helical" evidence="1">
    <location>
        <begin position="272"/>
        <end position="297"/>
    </location>
</feature>
<keyword evidence="1" id="KW-1133">Transmembrane helix</keyword>
<protein>
    <submittedName>
        <fullName evidence="2">DUF2868 domain-containing protein</fullName>
    </submittedName>
</protein>
<evidence type="ECO:0000256" key="1">
    <source>
        <dbReference type="SAM" id="Phobius"/>
    </source>
</evidence>
<evidence type="ECO:0000313" key="3">
    <source>
        <dbReference type="Proteomes" id="UP001596501"/>
    </source>
</evidence>
<keyword evidence="1" id="KW-0812">Transmembrane</keyword>
<feature type="transmembrane region" description="Helical" evidence="1">
    <location>
        <begin position="88"/>
        <end position="108"/>
    </location>
</feature>